<feature type="domain" description="SusD-like N-terminal" evidence="8">
    <location>
        <begin position="31"/>
        <end position="236"/>
    </location>
</feature>
<accession>A0ABV8K0P3</accession>
<evidence type="ECO:0000256" key="5">
    <source>
        <dbReference type="ARBA" id="ARBA00023237"/>
    </source>
</evidence>
<dbReference type="SUPFAM" id="SSF48452">
    <property type="entry name" value="TPR-like"/>
    <property type="match status" value="1"/>
</dbReference>
<evidence type="ECO:0000313" key="10">
    <source>
        <dbReference type="Proteomes" id="UP001595814"/>
    </source>
</evidence>
<feature type="signal peptide" evidence="6">
    <location>
        <begin position="1"/>
        <end position="21"/>
    </location>
</feature>
<evidence type="ECO:0000256" key="3">
    <source>
        <dbReference type="ARBA" id="ARBA00022729"/>
    </source>
</evidence>
<evidence type="ECO:0000256" key="2">
    <source>
        <dbReference type="ARBA" id="ARBA00006275"/>
    </source>
</evidence>
<keyword evidence="3 6" id="KW-0732">Signal</keyword>
<dbReference type="RefSeq" id="WP_192463189.1">
    <property type="nucleotide sequence ID" value="NZ_JACYFJ010000006.1"/>
</dbReference>
<dbReference type="InterPro" id="IPR033985">
    <property type="entry name" value="SusD-like_N"/>
</dbReference>
<dbReference type="Pfam" id="PF07980">
    <property type="entry name" value="SusD_RagB"/>
    <property type="match status" value="1"/>
</dbReference>
<dbReference type="Gene3D" id="1.25.40.390">
    <property type="match status" value="1"/>
</dbReference>
<proteinExistence type="inferred from homology"/>
<comment type="similarity">
    <text evidence="2">Belongs to the SusD family.</text>
</comment>
<protein>
    <submittedName>
        <fullName evidence="9">RagB/SusD family nutrient uptake outer membrane protein</fullName>
    </submittedName>
</protein>
<evidence type="ECO:0000259" key="8">
    <source>
        <dbReference type="Pfam" id="PF14322"/>
    </source>
</evidence>
<evidence type="ECO:0000259" key="7">
    <source>
        <dbReference type="Pfam" id="PF07980"/>
    </source>
</evidence>
<keyword evidence="5" id="KW-0998">Cell outer membrane</keyword>
<dbReference type="PROSITE" id="PS51257">
    <property type="entry name" value="PROKAR_LIPOPROTEIN"/>
    <property type="match status" value="1"/>
</dbReference>
<keyword evidence="10" id="KW-1185">Reference proteome</keyword>
<organism evidence="9 10">
    <name type="scientific">Euzebyella saccharophila</name>
    <dbReference type="NCBI Taxonomy" id="679664"/>
    <lineage>
        <taxon>Bacteria</taxon>
        <taxon>Pseudomonadati</taxon>
        <taxon>Bacteroidota</taxon>
        <taxon>Flavobacteriia</taxon>
        <taxon>Flavobacteriales</taxon>
        <taxon>Flavobacteriaceae</taxon>
        <taxon>Euzebyella</taxon>
    </lineage>
</organism>
<sequence length="485" mass="53800">MKYSKYTKSLLLMCAVFVFQACDEDVLTQTPDHVISEDLVTNSVEKLQSLLTGSYNEISTGNYIGRVLYKRAAVKSPDFRFVQTIYDPRDYEQTEYRYEESSNNNGSAELLWLQCYKVIGNLNLILDNIDEAEGNDDVRQQVKAEALGLRGMVYFDLARTFCYPWAKEQGNAQGLPLKLNSEEVVIERSNLEATYAQIIADLTASLEMLNADSETQGSTKYITQLGLNALLARVYLYKQDFTNALAAAQEVLAVKDENDLMDVENYVFNDYTSESLFEMSVESENSVGSNGLGAQFDFRDGGQGDVIATQTFVDLLQEYTGDPRALLLTEDKEGTNAQFVKYINREGGAGLSIHNIPIIRLSEIYLIAAEACANGAGGGDTEALTYLNTLIAKRTTDFAAHEATETGEALKERIALERRKELALEGHGVYDFIRTGQNIVRPETDHVNTGINVNNLNAEAFAPKTIYPIPASEIEASGMVQTEGY</sequence>
<evidence type="ECO:0000313" key="9">
    <source>
        <dbReference type="EMBL" id="MFC4097705.1"/>
    </source>
</evidence>
<name>A0ABV8K0P3_9FLAO</name>
<evidence type="ECO:0000256" key="6">
    <source>
        <dbReference type="SAM" id="SignalP"/>
    </source>
</evidence>
<reference evidence="10" key="1">
    <citation type="journal article" date="2019" name="Int. J. Syst. Evol. Microbiol.">
        <title>The Global Catalogue of Microorganisms (GCM) 10K type strain sequencing project: providing services to taxonomists for standard genome sequencing and annotation.</title>
        <authorList>
            <consortium name="The Broad Institute Genomics Platform"/>
            <consortium name="The Broad Institute Genome Sequencing Center for Infectious Disease"/>
            <person name="Wu L."/>
            <person name="Ma J."/>
        </authorList>
    </citation>
    <scope>NUCLEOTIDE SEQUENCE [LARGE SCALE GENOMIC DNA]</scope>
    <source>
        <strain evidence="10">CECT 7477</strain>
    </source>
</reference>
<evidence type="ECO:0000256" key="4">
    <source>
        <dbReference type="ARBA" id="ARBA00023136"/>
    </source>
</evidence>
<feature type="chain" id="PRO_5046831218" evidence="6">
    <location>
        <begin position="22"/>
        <end position="485"/>
    </location>
</feature>
<comment type="caution">
    <text evidence="9">The sequence shown here is derived from an EMBL/GenBank/DDBJ whole genome shotgun (WGS) entry which is preliminary data.</text>
</comment>
<dbReference type="Gene3D" id="2.20.20.130">
    <property type="match status" value="1"/>
</dbReference>
<gene>
    <name evidence="9" type="ORF">ACFOUT_17600</name>
</gene>
<dbReference type="EMBL" id="JBHSAW010000024">
    <property type="protein sequence ID" value="MFC4097705.1"/>
    <property type="molecule type" value="Genomic_DNA"/>
</dbReference>
<dbReference type="CDD" id="cd08977">
    <property type="entry name" value="SusD"/>
    <property type="match status" value="1"/>
</dbReference>
<comment type="subcellular location">
    <subcellularLocation>
        <location evidence="1">Cell outer membrane</location>
    </subcellularLocation>
</comment>
<dbReference type="InterPro" id="IPR012944">
    <property type="entry name" value="SusD_RagB_dom"/>
</dbReference>
<dbReference type="Pfam" id="PF14322">
    <property type="entry name" value="SusD-like_3"/>
    <property type="match status" value="1"/>
</dbReference>
<feature type="domain" description="RagB/SusD" evidence="7">
    <location>
        <begin position="329"/>
        <end position="485"/>
    </location>
</feature>
<dbReference type="InterPro" id="IPR011990">
    <property type="entry name" value="TPR-like_helical_dom_sf"/>
</dbReference>
<keyword evidence="4" id="KW-0472">Membrane</keyword>
<dbReference type="Gene3D" id="1.25.40.900">
    <property type="match status" value="1"/>
</dbReference>
<evidence type="ECO:0000256" key="1">
    <source>
        <dbReference type="ARBA" id="ARBA00004442"/>
    </source>
</evidence>
<dbReference type="Proteomes" id="UP001595814">
    <property type="component" value="Unassembled WGS sequence"/>
</dbReference>